<dbReference type="SMART" id="SM00388">
    <property type="entry name" value="HisKA"/>
    <property type="match status" value="1"/>
</dbReference>
<organism evidence="15 16">
    <name type="scientific">Solilutibacter silvestris</name>
    <dbReference type="NCBI Taxonomy" id="1645665"/>
    <lineage>
        <taxon>Bacteria</taxon>
        <taxon>Pseudomonadati</taxon>
        <taxon>Pseudomonadota</taxon>
        <taxon>Gammaproteobacteria</taxon>
        <taxon>Lysobacterales</taxon>
        <taxon>Lysobacteraceae</taxon>
        <taxon>Solilutibacter</taxon>
    </lineage>
</organism>
<evidence type="ECO:0000256" key="9">
    <source>
        <dbReference type="ARBA" id="ARBA00022989"/>
    </source>
</evidence>
<keyword evidence="10" id="KW-0902">Two-component regulatory system</keyword>
<keyword evidence="5" id="KW-0597">Phosphoprotein</keyword>
<reference evidence="15 16" key="1">
    <citation type="submission" date="2017-08" db="EMBL/GenBank/DDBJ databases">
        <title>Lysobacter sylvestris genome.</title>
        <authorList>
            <person name="Zhang D.-C."/>
            <person name="Albuquerque L."/>
            <person name="Franca L."/>
            <person name="Froufe H.J.C."/>
            <person name="Barroso C."/>
            <person name="Egas C."/>
            <person name="Da Costa M."/>
            <person name="Margesin R."/>
        </authorList>
    </citation>
    <scope>NUCLEOTIDE SEQUENCE [LARGE SCALE GENOMIC DNA]</scope>
    <source>
        <strain evidence="15 16">AM20-91</strain>
    </source>
</reference>
<evidence type="ECO:0000256" key="5">
    <source>
        <dbReference type="ARBA" id="ARBA00022553"/>
    </source>
</evidence>
<name>A0A2K1Q417_9GAMM</name>
<dbReference type="SMART" id="SM00387">
    <property type="entry name" value="HATPase_c"/>
    <property type="match status" value="1"/>
</dbReference>
<dbReference type="SUPFAM" id="SSF55874">
    <property type="entry name" value="ATPase domain of HSP90 chaperone/DNA topoisomerase II/histidine kinase"/>
    <property type="match status" value="1"/>
</dbReference>
<dbReference type="GO" id="GO:0000155">
    <property type="term" value="F:phosphorelay sensor kinase activity"/>
    <property type="evidence" value="ECO:0007669"/>
    <property type="project" value="InterPro"/>
</dbReference>
<dbReference type="Gene3D" id="3.30.565.10">
    <property type="entry name" value="Histidine kinase-like ATPase, C-terminal domain"/>
    <property type="match status" value="1"/>
</dbReference>
<proteinExistence type="predicted"/>
<evidence type="ECO:0000256" key="12">
    <source>
        <dbReference type="SAM" id="Phobius"/>
    </source>
</evidence>
<evidence type="ECO:0000259" key="14">
    <source>
        <dbReference type="PROSITE" id="PS50885"/>
    </source>
</evidence>
<protein>
    <recommendedName>
        <fullName evidence="3">histidine kinase</fullName>
        <ecNumber evidence="3">2.7.13.3</ecNumber>
    </recommendedName>
</protein>
<accession>A0A2K1Q417</accession>
<dbReference type="Gene3D" id="3.30.450.20">
    <property type="entry name" value="PAS domain"/>
    <property type="match status" value="1"/>
</dbReference>
<dbReference type="EMBL" id="NPZB01000001">
    <property type="protein sequence ID" value="PNS09785.1"/>
    <property type="molecule type" value="Genomic_DNA"/>
</dbReference>
<dbReference type="PANTHER" id="PTHR45436:SF10">
    <property type="entry name" value="HISTIDINE KINASE"/>
    <property type="match status" value="1"/>
</dbReference>
<evidence type="ECO:0000256" key="10">
    <source>
        <dbReference type="ARBA" id="ARBA00023012"/>
    </source>
</evidence>
<dbReference type="Proteomes" id="UP000236220">
    <property type="component" value="Unassembled WGS sequence"/>
</dbReference>
<evidence type="ECO:0000256" key="6">
    <source>
        <dbReference type="ARBA" id="ARBA00022679"/>
    </source>
</evidence>
<keyword evidence="4" id="KW-1003">Cell membrane</keyword>
<dbReference type="AlphaFoldDB" id="A0A2K1Q417"/>
<evidence type="ECO:0000313" key="16">
    <source>
        <dbReference type="Proteomes" id="UP000236220"/>
    </source>
</evidence>
<dbReference type="Pfam" id="PF00512">
    <property type="entry name" value="HisKA"/>
    <property type="match status" value="1"/>
</dbReference>
<dbReference type="InterPro" id="IPR003661">
    <property type="entry name" value="HisK_dim/P_dom"/>
</dbReference>
<dbReference type="OrthoDB" id="9806130at2"/>
<comment type="caution">
    <text evidence="15">The sequence shown here is derived from an EMBL/GenBank/DDBJ whole genome shotgun (WGS) entry which is preliminary data.</text>
</comment>
<dbReference type="InterPro" id="IPR029151">
    <property type="entry name" value="Sensor-like_sf"/>
</dbReference>
<evidence type="ECO:0000256" key="1">
    <source>
        <dbReference type="ARBA" id="ARBA00000085"/>
    </source>
</evidence>
<dbReference type="SUPFAM" id="SSF47384">
    <property type="entry name" value="Homodimeric domain of signal transducing histidine kinase"/>
    <property type="match status" value="1"/>
</dbReference>
<keyword evidence="16" id="KW-1185">Reference proteome</keyword>
<dbReference type="NCBIfam" id="NF008312">
    <property type="entry name" value="PRK11100.1"/>
    <property type="match status" value="1"/>
</dbReference>
<dbReference type="InterPro" id="IPR004358">
    <property type="entry name" value="Sig_transdc_His_kin-like_C"/>
</dbReference>
<evidence type="ECO:0000256" key="11">
    <source>
        <dbReference type="ARBA" id="ARBA00023136"/>
    </source>
</evidence>
<keyword evidence="7 12" id="KW-0812">Transmembrane</keyword>
<keyword evidence="6" id="KW-0808">Transferase</keyword>
<sequence length="473" mass="51512">MKIGWRVLLGYFVIVAIAALLLGRVFLEQVKPAARQTAEDTLADTANTLAELASDDLASGHVGDGEFARSLRALPSRRLGAKIWNYNKEGVAYRVTITDARGIVVFDSEGRDLGRDNSRWNDVVRTLRGEYGARSTREDATDKTSSVMWVAAPIRHDGRLIGVLSVGKPNRVLQPFITGSRDVMLHWGLLLLGTALLIGIAMAWWLSHQLGILRRYALAVSDGQPAPLPRAAAEFGELGRALDSMRRQLDGKQYVEEYVHTLTHELKSPLAAIRGAAELLDTPMPEEDRARFIGHIHTQSERMAEMVDELLALAAVEHRRALEHPHPLRVQDVLDEAIAALEPKARQAGVTITRLGANDARVKGDAFLLRQALVNLLDNAVEFSAAGSGVDCTIDATPELVTIRIRDRGPGIPDYALPRVFERFYSLPRSEGGSRSHGLGLPFVAAVAVLHGGGATLDNADPGALATLTLKRD</sequence>
<dbReference type="InterPro" id="IPR036890">
    <property type="entry name" value="HATPase_C_sf"/>
</dbReference>
<dbReference type="InterPro" id="IPR050428">
    <property type="entry name" value="TCS_sensor_his_kinase"/>
</dbReference>
<feature type="domain" description="HAMP" evidence="14">
    <location>
        <begin position="204"/>
        <end position="254"/>
    </location>
</feature>
<dbReference type="CDD" id="cd00082">
    <property type="entry name" value="HisKA"/>
    <property type="match status" value="1"/>
</dbReference>
<comment type="subcellular location">
    <subcellularLocation>
        <location evidence="2">Cell membrane</location>
        <topology evidence="2">Multi-pass membrane protein</topology>
    </subcellularLocation>
</comment>
<gene>
    <name evidence="15" type="ORF">Lysil_1414</name>
</gene>
<dbReference type="PROSITE" id="PS50885">
    <property type="entry name" value="HAMP"/>
    <property type="match status" value="1"/>
</dbReference>
<dbReference type="PRINTS" id="PR00344">
    <property type="entry name" value="BCTRLSENSOR"/>
</dbReference>
<keyword evidence="8 15" id="KW-0418">Kinase</keyword>
<feature type="domain" description="Histidine kinase" evidence="13">
    <location>
        <begin position="261"/>
        <end position="473"/>
    </location>
</feature>
<dbReference type="EC" id="2.7.13.3" evidence="3"/>
<dbReference type="GO" id="GO:0005886">
    <property type="term" value="C:plasma membrane"/>
    <property type="evidence" value="ECO:0007669"/>
    <property type="project" value="UniProtKB-SubCell"/>
</dbReference>
<dbReference type="RefSeq" id="WP_103074811.1">
    <property type="nucleotide sequence ID" value="NZ_NPZB01000001.1"/>
</dbReference>
<dbReference type="SUPFAM" id="SSF103190">
    <property type="entry name" value="Sensory domain-like"/>
    <property type="match status" value="1"/>
</dbReference>
<evidence type="ECO:0000313" key="15">
    <source>
        <dbReference type="EMBL" id="PNS09785.1"/>
    </source>
</evidence>
<keyword evidence="11 12" id="KW-0472">Membrane</keyword>
<feature type="transmembrane region" description="Helical" evidence="12">
    <location>
        <begin position="184"/>
        <end position="206"/>
    </location>
</feature>
<comment type="catalytic activity">
    <reaction evidence="1">
        <text>ATP + protein L-histidine = ADP + protein N-phospho-L-histidine.</text>
        <dbReference type="EC" id="2.7.13.3"/>
    </reaction>
</comment>
<dbReference type="PROSITE" id="PS50109">
    <property type="entry name" value="HIS_KIN"/>
    <property type="match status" value="1"/>
</dbReference>
<dbReference type="InterPro" id="IPR003660">
    <property type="entry name" value="HAMP_dom"/>
</dbReference>
<dbReference type="PANTHER" id="PTHR45436">
    <property type="entry name" value="SENSOR HISTIDINE KINASE YKOH"/>
    <property type="match status" value="1"/>
</dbReference>
<evidence type="ECO:0000256" key="7">
    <source>
        <dbReference type="ARBA" id="ARBA00022692"/>
    </source>
</evidence>
<dbReference type="Gene3D" id="1.10.287.130">
    <property type="match status" value="1"/>
</dbReference>
<evidence type="ECO:0000256" key="4">
    <source>
        <dbReference type="ARBA" id="ARBA00022475"/>
    </source>
</evidence>
<evidence type="ECO:0000256" key="3">
    <source>
        <dbReference type="ARBA" id="ARBA00012438"/>
    </source>
</evidence>
<dbReference type="InterPro" id="IPR003594">
    <property type="entry name" value="HATPase_dom"/>
</dbReference>
<dbReference type="Pfam" id="PF02518">
    <property type="entry name" value="HATPase_c"/>
    <property type="match status" value="1"/>
</dbReference>
<evidence type="ECO:0000256" key="2">
    <source>
        <dbReference type="ARBA" id="ARBA00004651"/>
    </source>
</evidence>
<dbReference type="InterPro" id="IPR005467">
    <property type="entry name" value="His_kinase_dom"/>
</dbReference>
<evidence type="ECO:0000259" key="13">
    <source>
        <dbReference type="PROSITE" id="PS50109"/>
    </source>
</evidence>
<keyword evidence="9 12" id="KW-1133">Transmembrane helix</keyword>
<dbReference type="InterPro" id="IPR036097">
    <property type="entry name" value="HisK_dim/P_sf"/>
</dbReference>
<evidence type="ECO:0000256" key="8">
    <source>
        <dbReference type="ARBA" id="ARBA00022777"/>
    </source>
</evidence>